<feature type="repeat" description="TPR" evidence="3">
    <location>
        <begin position="623"/>
        <end position="656"/>
    </location>
</feature>
<sequence length="992" mass="111345">MAEQQLKILRRYELRLLRCAVAPPASDSHLQPQPSDDQTTPPSPLHSHINDLVTSIECGDYLLALSSDAARLVFHPLGLDDLFDSAESADRVYSELLDRVEAFIGNGAAAVDGDMDARVVFVMCLAVAALLWFTQCNMTGPLVEKLPKCSFPLKVSDLKGGESVEWENWARNQLMSSGSDLLGKFSYLQYIVFAKMLLMKIKDMIFEATTVSSVYEIRSVSWWLTTVLLVHQRILDERSSSLFDLLHVYMGETLNHFGTLEKVTSYWGSQLYDIEPSDIVSGVYLEAGVLEYIYGRVDSCRRHFESAEVAAGLQLSVTGALGFRTVHQVDPKAQMVLVANTSSSNTGDVGLSVNQGIQTNSSSSSDVSEVLMIPKLLENGNESETGVLCIQNAGPVAHLKAIQQAVILSKCLLIEKSTRHDEMLRWDMAPYLEATDSQQSSYFILQSFCDVLRIRWESTRSRTKGRALEMMDKLVEGVQKSSPGVAQRIPFCYVVNFPTVPALRKEYAELLVSCGLIGEAIKIFEDLELWDNLIHCNCLLGKKAAAVELIKARLSEMPNDPRLWCSLGDVTNNDACYEKALEVSNDKSARAKRSLARSAYNRGDYDTSKILWDSAMALNSLYPDGWFALGAAALKARDVEKALDGFTRAVQLDPENGEAWNNIACLYGLLSFIRSYNHLCLEFPARLLLSHFSLQAYDQEEEQRVFHRIQGGPEVQVLSRNNWQLWENYSQVAFDVGNISQPPLNVLLHVENLLRTAETLSGFIEDHDGHNMALEALQMVLNLTKNKRIDAELLKRIMLDLEGRVSPRHSESSASTNNHDRAKQAVPADSPVESVNGSAHEESTMGRSRPEHLMELLGKILQQIVRSESRSDVWGLYARWHRIKGDLTMCCEALLKQVRSYQGSDLWKDRERFKKFAHASLELSKVYMEISSSTGSHRELFAAEMHLKNTIKQARHLYFSFAERFSDMEEFKNLQACLDEVKTKLQSDSVPT</sequence>
<reference evidence="5 6" key="1">
    <citation type="submission" date="2021-02" db="EMBL/GenBank/DDBJ databases">
        <title>Plant Genome Project.</title>
        <authorList>
            <person name="Zhang R.-G."/>
        </authorList>
    </citation>
    <scope>NUCLEOTIDE SEQUENCE [LARGE SCALE GENOMIC DNA]</scope>
    <source>
        <tissue evidence="5">Leaves</tissue>
    </source>
</reference>
<dbReference type="InterPro" id="IPR013105">
    <property type="entry name" value="TPR_2"/>
</dbReference>
<feature type="compositionally biased region" description="Basic and acidic residues" evidence="4">
    <location>
        <begin position="839"/>
        <end position="849"/>
    </location>
</feature>
<dbReference type="PANTHER" id="PTHR16193:SF0">
    <property type="entry name" value="TETRATRICOPEPTIDE REPEAT PROTEIN 27"/>
    <property type="match status" value="1"/>
</dbReference>
<evidence type="ECO:0000256" key="2">
    <source>
        <dbReference type="ARBA" id="ARBA00022803"/>
    </source>
</evidence>
<dbReference type="SUPFAM" id="SSF48452">
    <property type="entry name" value="TPR-like"/>
    <property type="match status" value="2"/>
</dbReference>
<dbReference type="EMBL" id="JAFEMO010000011">
    <property type="protein sequence ID" value="KAH7557071.1"/>
    <property type="molecule type" value="Genomic_DNA"/>
</dbReference>
<feature type="region of interest" description="Disordered" evidence="4">
    <location>
        <begin position="805"/>
        <end position="849"/>
    </location>
</feature>
<keyword evidence="2 3" id="KW-0802">TPR repeat</keyword>
<evidence type="ECO:0000256" key="4">
    <source>
        <dbReference type="SAM" id="MobiDB-lite"/>
    </source>
</evidence>
<dbReference type="SMART" id="SM00028">
    <property type="entry name" value="TPR"/>
    <property type="match status" value="3"/>
</dbReference>
<keyword evidence="6" id="KW-1185">Reference proteome</keyword>
<feature type="region of interest" description="Disordered" evidence="4">
    <location>
        <begin position="24"/>
        <end position="46"/>
    </location>
</feature>
<evidence type="ECO:0008006" key="7">
    <source>
        <dbReference type="Google" id="ProtNLM"/>
    </source>
</evidence>
<name>A0ABQ8HEN3_9ROSI</name>
<evidence type="ECO:0000256" key="3">
    <source>
        <dbReference type="PROSITE-ProRule" id="PRU00339"/>
    </source>
</evidence>
<dbReference type="Proteomes" id="UP000827721">
    <property type="component" value="Unassembled WGS sequence"/>
</dbReference>
<dbReference type="PROSITE" id="PS50293">
    <property type="entry name" value="TPR_REGION"/>
    <property type="match status" value="1"/>
</dbReference>
<evidence type="ECO:0000256" key="1">
    <source>
        <dbReference type="ARBA" id="ARBA00022737"/>
    </source>
</evidence>
<dbReference type="InterPro" id="IPR019734">
    <property type="entry name" value="TPR_rpt"/>
</dbReference>
<organism evidence="5 6">
    <name type="scientific">Xanthoceras sorbifolium</name>
    <dbReference type="NCBI Taxonomy" id="99658"/>
    <lineage>
        <taxon>Eukaryota</taxon>
        <taxon>Viridiplantae</taxon>
        <taxon>Streptophyta</taxon>
        <taxon>Embryophyta</taxon>
        <taxon>Tracheophyta</taxon>
        <taxon>Spermatophyta</taxon>
        <taxon>Magnoliopsida</taxon>
        <taxon>eudicotyledons</taxon>
        <taxon>Gunneridae</taxon>
        <taxon>Pentapetalae</taxon>
        <taxon>rosids</taxon>
        <taxon>malvids</taxon>
        <taxon>Sapindales</taxon>
        <taxon>Sapindaceae</taxon>
        <taxon>Xanthoceroideae</taxon>
        <taxon>Xanthoceras</taxon>
    </lineage>
</organism>
<keyword evidence="1" id="KW-0677">Repeat</keyword>
<proteinExistence type="predicted"/>
<dbReference type="Pfam" id="PF07719">
    <property type="entry name" value="TPR_2"/>
    <property type="match status" value="1"/>
</dbReference>
<dbReference type="Gene3D" id="1.25.40.10">
    <property type="entry name" value="Tetratricopeptide repeat domain"/>
    <property type="match status" value="1"/>
</dbReference>
<dbReference type="PANTHER" id="PTHR16193">
    <property type="entry name" value="TETRATRICOPEPTIDE REPEAT PROTEIN 27"/>
    <property type="match status" value="1"/>
</dbReference>
<evidence type="ECO:0000313" key="5">
    <source>
        <dbReference type="EMBL" id="KAH7557071.1"/>
    </source>
</evidence>
<protein>
    <recommendedName>
        <fullName evidence="7">Tetratricopeptide repeat protein 27 homolog</fullName>
    </recommendedName>
</protein>
<dbReference type="InterPro" id="IPR011990">
    <property type="entry name" value="TPR-like_helical_dom_sf"/>
</dbReference>
<dbReference type="PROSITE" id="PS50005">
    <property type="entry name" value="TPR"/>
    <property type="match status" value="1"/>
</dbReference>
<comment type="caution">
    <text evidence="5">The sequence shown here is derived from an EMBL/GenBank/DDBJ whole genome shotgun (WGS) entry which is preliminary data.</text>
</comment>
<evidence type="ECO:0000313" key="6">
    <source>
        <dbReference type="Proteomes" id="UP000827721"/>
    </source>
</evidence>
<feature type="compositionally biased region" description="Low complexity" evidence="4">
    <location>
        <begin position="31"/>
        <end position="40"/>
    </location>
</feature>
<dbReference type="InterPro" id="IPR044244">
    <property type="entry name" value="TTC27/Emw1"/>
</dbReference>
<accession>A0ABQ8HEN3</accession>
<gene>
    <name evidence="5" type="ORF">JRO89_XS11G0041400</name>
</gene>